<organism evidence="2 3">
    <name type="scientific">Streptomyces sporangiiformans</name>
    <dbReference type="NCBI Taxonomy" id="2315329"/>
    <lineage>
        <taxon>Bacteria</taxon>
        <taxon>Bacillati</taxon>
        <taxon>Actinomycetota</taxon>
        <taxon>Actinomycetes</taxon>
        <taxon>Kitasatosporales</taxon>
        <taxon>Streptomycetaceae</taxon>
        <taxon>Streptomyces</taxon>
    </lineage>
</organism>
<dbReference type="InterPro" id="IPR045794">
    <property type="entry name" value="Trypco1"/>
</dbReference>
<proteinExistence type="predicted"/>
<evidence type="ECO:0000313" key="3">
    <source>
        <dbReference type="Proteomes" id="UP000317378"/>
    </source>
</evidence>
<dbReference type="NCBIfam" id="NF041216">
    <property type="entry name" value="CU044_2847_fam"/>
    <property type="match status" value="1"/>
</dbReference>
<name>A0A505D1V3_9ACTN</name>
<dbReference type="Proteomes" id="UP000317378">
    <property type="component" value="Unassembled WGS sequence"/>
</dbReference>
<dbReference type="EMBL" id="VCHX02000320">
    <property type="protein sequence ID" value="TPQ16757.1"/>
    <property type="molecule type" value="Genomic_DNA"/>
</dbReference>
<sequence>MNDADVRVEVVELDDLGNREISEGSRLTAQLAERSTEVQEAIREASAIAQDSLESLPDRSGWRVSGLQITFGLTLAVEAGVIISKASGEASFEVTLSIERTG</sequence>
<comment type="caution">
    <text evidence="2">The sequence shown here is derived from an EMBL/GenBank/DDBJ whole genome shotgun (WGS) entry which is preliminary data.</text>
</comment>
<gene>
    <name evidence="2" type="ORF">FGD71_039795</name>
</gene>
<accession>A0A505D1V3</accession>
<feature type="domain" description="Trypsin-co-occurring" evidence="1">
    <location>
        <begin position="4"/>
        <end position="97"/>
    </location>
</feature>
<dbReference type="AlphaFoldDB" id="A0A505D1V3"/>
<reference evidence="2 3" key="1">
    <citation type="submission" date="2019-06" db="EMBL/GenBank/DDBJ databases">
        <title>Streptomyces sporangiiformans sp. nov., a novel actinomycete isolated from soil in Mount Song.</title>
        <authorList>
            <person name="Han L."/>
        </authorList>
    </citation>
    <scope>NUCLEOTIDE SEQUENCE [LARGE SCALE GENOMIC DNA]</scope>
    <source>
        <strain evidence="2 3">NEAU-SSA 1</strain>
    </source>
</reference>
<dbReference type="RefSeq" id="WP_119105428.1">
    <property type="nucleotide sequence ID" value="NZ_QXMJ01000320.1"/>
</dbReference>
<dbReference type="OrthoDB" id="4317801at2"/>
<evidence type="ECO:0000259" key="1">
    <source>
        <dbReference type="Pfam" id="PF19493"/>
    </source>
</evidence>
<protein>
    <recommendedName>
        <fullName evidence="1">Trypsin-co-occurring domain-containing protein</fullName>
    </recommendedName>
</protein>
<evidence type="ECO:0000313" key="2">
    <source>
        <dbReference type="EMBL" id="TPQ16757.1"/>
    </source>
</evidence>
<dbReference type="Pfam" id="PF19493">
    <property type="entry name" value="Trypco1"/>
    <property type="match status" value="1"/>
</dbReference>
<keyword evidence="3" id="KW-1185">Reference proteome</keyword>